<dbReference type="InterPro" id="IPR000477">
    <property type="entry name" value="RT_dom"/>
</dbReference>
<dbReference type="PANTHER" id="PTHR33481">
    <property type="entry name" value="REVERSE TRANSCRIPTASE"/>
    <property type="match status" value="1"/>
</dbReference>
<accession>A0A232F8Q7</accession>
<name>A0A232F8Q7_9HYME</name>
<dbReference type="PANTHER" id="PTHR33481:SF1">
    <property type="entry name" value="ENDONUCLEASE_EXONUCLEASE_PHOSPHATASE DOMAIN-CONTAINING PROTEIN-RELATED"/>
    <property type="match status" value="1"/>
</dbReference>
<dbReference type="GO" id="GO:0071897">
    <property type="term" value="P:DNA biosynthetic process"/>
    <property type="evidence" value="ECO:0007669"/>
    <property type="project" value="UniProtKB-ARBA"/>
</dbReference>
<sequence length="411" mass="46321">MQFVLRALAINNNPTIHSLILVHILRDLGLPWQICKFFYNLTCSRSVYFNVGGVIQGPFETLKGVPQGCCTSPVAYNIYTHKLPNHIDPDCQYLCFADDVALFVSSPDLNFCTTVLQNSLITIASYFDSLGLSIAPEKTQLITFSRKQTDTSEVTLTFGDTIIHSIPQVKLLGVTFDSKLSWTPHYQSLIQKGTRYTNLIRSLCGTWWGGNPQSLIQTLREKLGVTQRRALRSCLGLRRSTPNRIVYAESCELPVSLRPKKLAMQFVLRALAINNNPTIHSLESLLTLLRNRNILNLLELLILRAYARLKKHRSKIHSSDVLPCYTYSLESQSLLSKIIISKGQKIKSSPNPPRKFSLLFRDLLTSSIAFYANGSKSSEGSYVGIGIYCPDLDLNLRYRIFSYALLPRPKP</sequence>
<dbReference type="AlphaFoldDB" id="A0A232F8Q7"/>
<dbReference type="PROSITE" id="PS50878">
    <property type="entry name" value="RT_POL"/>
    <property type="match status" value="1"/>
</dbReference>
<protein>
    <recommendedName>
        <fullName evidence="1">Reverse transcriptase domain-containing protein</fullName>
    </recommendedName>
</protein>
<dbReference type="InterPro" id="IPR043502">
    <property type="entry name" value="DNA/RNA_pol_sf"/>
</dbReference>
<evidence type="ECO:0000259" key="1">
    <source>
        <dbReference type="PROSITE" id="PS50878"/>
    </source>
</evidence>
<comment type="caution">
    <text evidence="2">The sequence shown here is derived from an EMBL/GenBank/DDBJ whole genome shotgun (WGS) entry which is preliminary data.</text>
</comment>
<evidence type="ECO:0000313" key="2">
    <source>
        <dbReference type="EMBL" id="OXU26992.1"/>
    </source>
</evidence>
<dbReference type="Proteomes" id="UP000215335">
    <property type="component" value="Unassembled WGS sequence"/>
</dbReference>
<feature type="domain" description="Reverse transcriptase" evidence="1">
    <location>
        <begin position="1"/>
        <end position="163"/>
    </location>
</feature>
<organism evidence="2 3">
    <name type="scientific">Trichomalopsis sarcophagae</name>
    <dbReference type="NCBI Taxonomy" id="543379"/>
    <lineage>
        <taxon>Eukaryota</taxon>
        <taxon>Metazoa</taxon>
        <taxon>Ecdysozoa</taxon>
        <taxon>Arthropoda</taxon>
        <taxon>Hexapoda</taxon>
        <taxon>Insecta</taxon>
        <taxon>Pterygota</taxon>
        <taxon>Neoptera</taxon>
        <taxon>Endopterygota</taxon>
        <taxon>Hymenoptera</taxon>
        <taxon>Apocrita</taxon>
        <taxon>Proctotrupomorpha</taxon>
        <taxon>Chalcidoidea</taxon>
        <taxon>Pteromalidae</taxon>
        <taxon>Pteromalinae</taxon>
        <taxon>Trichomalopsis</taxon>
    </lineage>
</organism>
<reference evidence="2 3" key="1">
    <citation type="journal article" date="2017" name="Curr. Biol.">
        <title>The Evolution of Venom by Co-option of Single-Copy Genes.</title>
        <authorList>
            <person name="Martinson E.O."/>
            <person name="Mrinalini"/>
            <person name="Kelkar Y.D."/>
            <person name="Chang C.H."/>
            <person name="Werren J.H."/>
        </authorList>
    </citation>
    <scope>NUCLEOTIDE SEQUENCE [LARGE SCALE GENOMIC DNA]</scope>
    <source>
        <strain evidence="2 3">Alberta</strain>
        <tissue evidence="2">Whole body</tissue>
    </source>
</reference>
<gene>
    <name evidence="2" type="ORF">TSAR_006855</name>
</gene>
<proteinExistence type="predicted"/>
<keyword evidence="3" id="KW-1185">Reference proteome</keyword>
<dbReference type="SUPFAM" id="SSF56672">
    <property type="entry name" value="DNA/RNA polymerases"/>
    <property type="match status" value="1"/>
</dbReference>
<dbReference type="Pfam" id="PF00078">
    <property type="entry name" value="RVT_1"/>
    <property type="match status" value="1"/>
</dbReference>
<evidence type="ECO:0000313" key="3">
    <source>
        <dbReference type="Proteomes" id="UP000215335"/>
    </source>
</evidence>
<dbReference type="EMBL" id="NNAY01000684">
    <property type="protein sequence ID" value="OXU26992.1"/>
    <property type="molecule type" value="Genomic_DNA"/>
</dbReference>
<dbReference type="STRING" id="543379.A0A232F8Q7"/>